<evidence type="ECO:0000313" key="1">
    <source>
        <dbReference type="EMBL" id="KAJ0091152.1"/>
    </source>
</evidence>
<evidence type="ECO:0000313" key="2">
    <source>
        <dbReference type="Proteomes" id="UP001164250"/>
    </source>
</evidence>
<dbReference type="EMBL" id="CM047904">
    <property type="protein sequence ID" value="KAJ0091152.1"/>
    <property type="molecule type" value="Genomic_DNA"/>
</dbReference>
<comment type="caution">
    <text evidence="1">The sequence shown here is derived from an EMBL/GenBank/DDBJ whole genome shotgun (WGS) entry which is preliminary data.</text>
</comment>
<name>A0ACC1AWW6_9ROSI</name>
<accession>A0ACC1AWW6</accession>
<gene>
    <name evidence="1" type="ORF">Patl1_14741</name>
</gene>
<protein>
    <submittedName>
        <fullName evidence="1">Uncharacterized protein</fullName>
    </submittedName>
</protein>
<proteinExistence type="predicted"/>
<sequence length="193" mass="22040">MKQQADKGRREEVFSVGDWVYLKLQPYRQHSILKRPYQKLASKFFGPYQIIERVGNVAYRLQLPVEAKIYPVFHVALLKRRLGDHGVVQPTLPPYADDGLPLLQPAAVLGERWVQSASGRVREVLIRWTTLPKEDATWEPISTIKEQFPNFNLEDKVILIGGANDTNMEGVTASRRRSTRTSKPNIKLADYVA</sequence>
<keyword evidence="2" id="KW-1185">Reference proteome</keyword>
<organism evidence="1 2">
    <name type="scientific">Pistacia atlantica</name>
    <dbReference type="NCBI Taxonomy" id="434234"/>
    <lineage>
        <taxon>Eukaryota</taxon>
        <taxon>Viridiplantae</taxon>
        <taxon>Streptophyta</taxon>
        <taxon>Embryophyta</taxon>
        <taxon>Tracheophyta</taxon>
        <taxon>Spermatophyta</taxon>
        <taxon>Magnoliopsida</taxon>
        <taxon>eudicotyledons</taxon>
        <taxon>Gunneridae</taxon>
        <taxon>Pentapetalae</taxon>
        <taxon>rosids</taxon>
        <taxon>malvids</taxon>
        <taxon>Sapindales</taxon>
        <taxon>Anacardiaceae</taxon>
        <taxon>Pistacia</taxon>
    </lineage>
</organism>
<reference evidence="2" key="1">
    <citation type="journal article" date="2023" name="G3 (Bethesda)">
        <title>Genome assembly and association tests identify interacting loci associated with vigor, precocity, and sex in interspecific pistachio rootstocks.</title>
        <authorList>
            <person name="Palmer W."/>
            <person name="Jacygrad E."/>
            <person name="Sagayaradj S."/>
            <person name="Cavanaugh K."/>
            <person name="Han R."/>
            <person name="Bertier L."/>
            <person name="Beede B."/>
            <person name="Kafkas S."/>
            <person name="Golino D."/>
            <person name="Preece J."/>
            <person name="Michelmore R."/>
        </authorList>
    </citation>
    <scope>NUCLEOTIDE SEQUENCE [LARGE SCALE GENOMIC DNA]</scope>
</reference>
<dbReference type="Proteomes" id="UP001164250">
    <property type="component" value="Chromosome 8"/>
</dbReference>